<feature type="domain" description="Inner membrane protein YgaP-like transmembrane" evidence="2">
    <location>
        <begin position="16"/>
        <end position="76"/>
    </location>
</feature>
<reference evidence="4" key="1">
    <citation type="submission" date="2018-03" db="EMBL/GenBank/DDBJ databases">
        <authorList>
            <person name="Sun L."/>
            <person name="Liu H."/>
            <person name="Chen W."/>
            <person name="Huang K."/>
            <person name="Liu W."/>
            <person name="Gao X."/>
        </authorList>
    </citation>
    <scope>NUCLEOTIDE SEQUENCE [LARGE SCALE GENOMIC DNA]</scope>
    <source>
        <strain evidence="4">SH9</strain>
    </source>
</reference>
<dbReference type="EMBL" id="PVZS01000003">
    <property type="protein sequence ID" value="PSC06347.1"/>
    <property type="molecule type" value="Genomic_DNA"/>
</dbReference>
<evidence type="ECO:0000256" key="1">
    <source>
        <dbReference type="SAM" id="MobiDB-lite"/>
    </source>
</evidence>
<sequence length="85" mass="8336">MSDIAHSFGNPGGASTNVGGTERALSTIGGALITIDGLRSGTTWGALRALVGALLIARGVTGHCPGYTALGIDTAHGERSDGGMA</sequence>
<dbReference type="Proteomes" id="UP000239772">
    <property type="component" value="Unassembled WGS sequence"/>
</dbReference>
<protein>
    <recommendedName>
        <fullName evidence="2">Inner membrane protein YgaP-like transmembrane domain-containing protein</fullName>
    </recommendedName>
</protein>
<dbReference type="InterPro" id="IPR021309">
    <property type="entry name" value="YgaP-like_TM"/>
</dbReference>
<dbReference type="AlphaFoldDB" id="A0A2T1HXC4"/>
<proteinExistence type="predicted"/>
<keyword evidence="4" id="KW-1185">Reference proteome</keyword>
<accession>A0A2T1HXC4</accession>
<dbReference type="RefSeq" id="WP_106335261.1">
    <property type="nucleotide sequence ID" value="NZ_PVZS01000003.1"/>
</dbReference>
<organism evidence="3 4">
    <name type="scientific">Alsobacter soli</name>
    <dbReference type="NCBI Taxonomy" id="2109933"/>
    <lineage>
        <taxon>Bacteria</taxon>
        <taxon>Pseudomonadati</taxon>
        <taxon>Pseudomonadota</taxon>
        <taxon>Alphaproteobacteria</taxon>
        <taxon>Hyphomicrobiales</taxon>
        <taxon>Alsobacteraceae</taxon>
        <taxon>Alsobacter</taxon>
    </lineage>
</organism>
<evidence type="ECO:0000313" key="4">
    <source>
        <dbReference type="Proteomes" id="UP000239772"/>
    </source>
</evidence>
<comment type="caution">
    <text evidence="3">The sequence shown here is derived from an EMBL/GenBank/DDBJ whole genome shotgun (WGS) entry which is preliminary data.</text>
</comment>
<dbReference type="Pfam" id="PF11127">
    <property type="entry name" value="YgaP-like_TM"/>
    <property type="match status" value="1"/>
</dbReference>
<dbReference type="OrthoDB" id="9804804at2"/>
<evidence type="ECO:0000259" key="2">
    <source>
        <dbReference type="Pfam" id="PF11127"/>
    </source>
</evidence>
<feature type="region of interest" description="Disordered" evidence="1">
    <location>
        <begin position="1"/>
        <end position="20"/>
    </location>
</feature>
<name>A0A2T1HXC4_9HYPH</name>
<gene>
    <name evidence="3" type="ORF">SLNSH_03425</name>
</gene>
<evidence type="ECO:0000313" key="3">
    <source>
        <dbReference type="EMBL" id="PSC06347.1"/>
    </source>
</evidence>